<protein>
    <submittedName>
        <fullName evidence="9">Site-specific integrase</fullName>
    </submittedName>
</protein>
<dbReference type="Pfam" id="PF14659">
    <property type="entry name" value="Phage_int_SAM_3"/>
    <property type="match status" value="1"/>
</dbReference>
<dbReference type="InterPro" id="IPR010998">
    <property type="entry name" value="Integrase_recombinase_N"/>
</dbReference>
<comment type="function">
    <text evidence="1">Site-specific tyrosine recombinase, which acts by catalyzing the cutting and rejoining of the recombining DNA molecules.</text>
</comment>
<evidence type="ECO:0000259" key="7">
    <source>
        <dbReference type="PROSITE" id="PS51898"/>
    </source>
</evidence>
<dbReference type="InterPro" id="IPR028259">
    <property type="entry name" value="AP2-like_int_N"/>
</dbReference>
<dbReference type="AlphaFoldDB" id="A0A7X9SR90"/>
<gene>
    <name evidence="9" type="ORF">HF849_17760</name>
</gene>
<evidence type="ECO:0000256" key="6">
    <source>
        <dbReference type="PROSITE-ProRule" id="PRU01248"/>
    </source>
</evidence>
<sequence length="380" mass="44243">MASYEQISKDNWKVTVSLGFDSNGKRLKQRKQGFKRKKDAERWATEITSQKHKGYVAPTESNITLKEYINKWFNEYKVNTLSTNTIANYNSRIETHIIPKLGNYKLNKITNEIVQDFYNSLINDGQKPSSAKKVLETLGNCLRYAQKNKLIYTVPVDIERVAIEKPKVEFWHKQEVDFFLSEIKNDYLYMPILITVLTGLRIGELCGLRWRDIDLENRILTVRNQVINDKVNKSLLFTNKLKTLTSYRKITIPKVLANHLTGIKGKALDTDFVILTREGTMCNPRNLSMNFIKKVSKYKLPFEDLKKRDKGDIINYIQLQQITFHALRHTHATLLIFKGENIKVVSERLGHKSITETLDTYTHIMEDMKNNTANLLDDMF</sequence>
<dbReference type="PROSITE" id="PS51898">
    <property type="entry name" value="TYR_RECOMBINASE"/>
    <property type="match status" value="1"/>
</dbReference>
<name>A0A7X9SR90_CLOBE</name>
<dbReference type="GO" id="GO:0003677">
    <property type="term" value="F:DNA binding"/>
    <property type="evidence" value="ECO:0007669"/>
    <property type="project" value="UniProtKB-UniRule"/>
</dbReference>
<organism evidence="9 10">
    <name type="scientific">Clostridium beijerinckii</name>
    <name type="common">Clostridium MP</name>
    <dbReference type="NCBI Taxonomy" id="1520"/>
    <lineage>
        <taxon>Bacteria</taxon>
        <taxon>Bacillati</taxon>
        <taxon>Bacillota</taxon>
        <taxon>Clostridia</taxon>
        <taxon>Eubacteriales</taxon>
        <taxon>Clostridiaceae</taxon>
        <taxon>Clostridium</taxon>
    </lineage>
</organism>
<dbReference type="CDD" id="cd01189">
    <property type="entry name" value="INT_ICEBs1_C_like"/>
    <property type="match status" value="1"/>
</dbReference>
<feature type="domain" description="Tyr recombinase" evidence="7">
    <location>
        <begin position="166"/>
        <end position="374"/>
    </location>
</feature>
<accession>A0A7X9SR90</accession>
<comment type="caution">
    <text evidence="9">The sequence shown here is derived from an EMBL/GenBank/DDBJ whole genome shotgun (WGS) entry which is preliminary data.</text>
</comment>
<dbReference type="InterPro" id="IPR013762">
    <property type="entry name" value="Integrase-like_cat_sf"/>
</dbReference>
<evidence type="ECO:0000313" key="10">
    <source>
        <dbReference type="Proteomes" id="UP000587880"/>
    </source>
</evidence>
<evidence type="ECO:0000256" key="2">
    <source>
        <dbReference type="ARBA" id="ARBA00008857"/>
    </source>
</evidence>
<comment type="similarity">
    <text evidence="2">Belongs to the 'phage' integrase family.</text>
</comment>
<reference evidence="9 10" key="1">
    <citation type="submission" date="2020-04" db="EMBL/GenBank/DDBJ databases">
        <authorList>
            <person name="Hitch T.C.A."/>
            <person name="Wylensek D."/>
            <person name="Clavel T."/>
        </authorList>
    </citation>
    <scope>NUCLEOTIDE SEQUENCE [LARGE SCALE GENOMIC DNA]</scope>
    <source>
        <strain evidence="9 10">WB01_NA02</strain>
    </source>
</reference>
<dbReference type="GO" id="GO:0006310">
    <property type="term" value="P:DNA recombination"/>
    <property type="evidence" value="ECO:0007669"/>
    <property type="project" value="UniProtKB-KW"/>
</dbReference>
<evidence type="ECO:0000256" key="5">
    <source>
        <dbReference type="ARBA" id="ARBA00023172"/>
    </source>
</evidence>
<dbReference type="Proteomes" id="UP000587880">
    <property type="component" value="Unassembled WGS sequence"/>
</dbReference>
<dbReference type="PANTHER" id="PTHR30349">
    <property type="entry name" value="PHAGE INTEGRASE-RELATED"/>
    <property type="match status" value="1"/>
</dbReference>
<proteinExistence type="inferred from homology"/>
<evidence type="ECO:0000256" key="4">
    <source>
        <dbReference type="ARBA" id="ARBA00023125"/>
    </source>
</evidence>
<keyword evidence="5" id="KW-0233">DNA recombination</keyword>
<feature type="domain" description="Core-binding (CB)" evidence="8">
    <location>
        <begin position="63"/>
        <end position="146"/>
    </location>
</feature>
<dbReference type="Gene3D" id="1.10.443.10">
    <property type="entry name" value="Intergrase catalytic core"/>
    <property type="match status" value="1"/>
</dbReference>
<dbReference type="EMBL" id="JABAGD010000036">
    <property type="protein sequence ID" value="NMF06565.1"/>
    <property type="molecule type" value="Genomic_DNA"/>
</dbReference>
<dbReference type="InterPro" id="IPR050090">
    <property type="entry name" value="Tyrosine_recombinase_XerCD"/>
</dbReference>
<dbReference type="SUPFAM" id="SSF56349">
    <property type="entry name" value="DNA breaking-rejoining enzymes"/>
    <property type="match status" value="1"/>
</dbReference>
<evidence type="ECO:0000256" key="1">
    <source>
        <dbReference type="ARBA" id="ARBA00003283"/>
    </source>
</evidence>
<dbReference type="GO" id="GO:0015074">
    <property type="term" value="P:DNA integration"/>
    <property type="evidence" value="ECO:0007669"/>
    <property type="project" value="UniProtKB-KW"/>
</dbReference>
<dbReference type="PANTHER" id="PTHR30349:SF64">
    <property type="entry name" value="PROPHAGE INTEGRASE INTD-RELATED"/>
    <property type="match status" value="1"/>
</dbReference>
<evidence type="ECO:0000259" key="8">
    <source>
        <dbReference type="PROSITE" id="PS51900"/>
    </source>
</evidence>
<dbReference type="Pfam" id="PF00589">
    <property type="entry name" value="Phage_integrase"/>
    <property type="match status" value="1"/>
</dbReference>
<evidence type="ECO:0000256" key="3">
    <source>
        <dbReference type="ARBA" id="ARBA00022908"/>
    </source>
</evidence>
<dbReference type="InterPro" id="IPR004107">
    <property type="entry name" value="Integrase_SAM-like_N"/>
</dbReference>
<evidence type="ECO:0000313" key="9">
    <source>
        <dbReference type="EMBL" id="NMF06565.1"/>
    </source>
</evidence>
<dbReference type="RefSeq" id="WP_168982665.1">
    <property type="nucleotide sequence ID" value="NZ_JABAGD010000036.1"/>
</dbReference>
<dbReference type="Gene3D" id="1.10.150.130">
    <property type="match status" value="1"/>
</dbReference>
<dbReference type="Pfam" id="PF14657">
    <property type="entry name" value="Arm-DNA-bind_4"/>
    <property type="match status" value="1"/>
</dbReference>
<keyword evidence="3" id="KW-0229">DNA integration</keyword>
<dbReference type="InterPro" id="IPR002104">
    <property type="entry name" value="Integrase_catalytic"/>
</dbReference>
<keyword evidence="4 6" id="KW-0238">DNA-binding</keyword>
<dbReference type="InterPro" id="IPR044068">
    <property type="entry name" value="CB"/>
</dbReference>
<dbReference type="PROSITE" id="PS51900">
    <property type="entry name" value="CB"/>
    <property type="match status" value="1"/>
</dbReference>
<dbReference type="InterPro" id="IPR011010">
    <property type="entry name" value="DNA_brk_join_enz"/>
</dbReference>